<keyword evidence="1" id="KW-1133">Transmembrane helix</keyword>
<dbReference type="AlphaFoldDB" id="S8EP25"/>
<keyword evidence="1" id="KW-0472">Membrane</keyword>
<dbReference type="HOGENOM" id="CLU_813909_0_0_1"/>
<dbReference type="STRING" id="743788.S8EP25"/>
<accession>S8EP25</accession>
<feature type="transmembrane region" description="Helical" evidence="1">
    <location>
        <begin position="239"/>
        <end position="257"/>
    </location>
</feature>
<keyword evidence="4" id="KW-1185">Reference proteome</keyword>
<dbReference type="Proteomes" id="UP000015241">
    <property type="component" value="Unassembled WGS sequence"/>
</dbReference>
<keyword evidence="1" id="KW-0812">Transmembrane</keyword>
<protein>
    <recommendedName>
        <fullName evidence="2">DUF6533 domain-containing protein</fullName>
    </recommendedName>
</protein>
<dbReference type="OrthoDB" id="2797563at2759"/>
<dbReference type="InParanoid" id="S8EP25"/>
<dbReference type="InterPro" id="IPR045340">
    <property type="entry name" value="DUF6533"/>
</dbReference>
<evidence type="ECO:0000256" key="1">
    <source>
        <dbReference type="SAM" id="Phobius"/>
    </source>
</evidence>
<evidence type="ECO:0000313" key="3">
    <source>
        <dbReference type="EMBL" id="EPT04764.1"/>
    </source>
</evidence>
<feature type="transmembrane region" description="Helical" evidence="1">
    <location>
        <begin position="126"/>
        <end position="159"/>
    </location>
</feature>
<feature type="transmembrane region" description="Helical" evidence="1">
    <location>
        <begin position="211"/>
        <end position="233"/>
    </location>
</feature>
<organism evidence="3 4">
    <name type="scientific">Fomitopsis schrenkii</name>
    <name type="common">Brown rot fungus</name>
    <dbReference type="NCBI Taxonomy" id="2126942"/>
    <lineage>
        <taxon>Eukaryota</taxon>
        <taxon>Fungi</taxon>
        <taxon>Dikarya</taxon>
        <taxon>Basidiomycota</taxon>
        <taxon>Agaricomycotina</taxon>
        <taxon>Agaricomycetes</taxon>
        <taxon>Polyporales</taxon>
        <taxon>Fomitopsis</taxon>
    </lineage>
</organism>
<dbReference type="EMBL" id="KE504125">
    <property type="protein sequence ID" value="EPT04764.1"/>
    <property type="molecule type" value="Genomic_DNA"/>
</dbReference>
<feature type="domain" description="DUF6533" evidence="2">
    <location>
        <begin position="24"/>
        <end position="69"/>
    </location>
</feature>
<feature type="transmembrane region" description="Helical" evidence="1">
    <location>
        <begin position="95"/>
        <end position="114"/>
    </location>
</feature>
<sequence length="341" mass="37281">MSMGDAALQAQLISVLEINQIAICCEMAVSVALLYDHLLTLSSEIELFWHRPTRALSGTAIFMLNRLVSVGLAIMVHVDSDLPHYTYASCKYPGIVLVSLQMLAYALWAVVSAIRVHALTRGFWPLSLLTLALALVPLVADMWLLSTITWSIVNIGFLAACGESSPISVRLNTICVMASDLIVLIVTLYYVSPRPWVRAVSPSGSLSRVLLRNGTVYFCVLAIVNLLEIILYVTSTTNFVNLFVAPISTIVISRFLLDIRAAAYRTDSTTEPTLNDLTVGGPFSSPSQGMWHSILFDMNTDDYSDGALSLSTDDLSLCADTEEVEMKTLKTISRPARAHVS</sequence>
<reference evidence="3 4" key="1">
    <citation type="journal article" date="2012" name="Science">
        <title>The Paleozoic origin of enzymatic lignin decomposition reconstructed from 31 fungal genomes.</title>
        <authorList>
            <person name="Floudas D."/>
            <person name="Binder M."/>
            <person name="Riley R."/>
            <person name="Barry K."/>
            <person name="Blanchette R.A."/>
            <person name="Henrissat B."/>
            <person name="Martinez A.T."/>
            <person name="Otillar R."/>
            <person name="Spatafora J.W."/>
            <person name="Yadav J.S."/>
            <person name="Aerts A."/>
            <person name="Benoit I."/>
            <person name="Boyd A."/>
            <person name="Carlson A."/>
            <person name="Copeland A."/>
            <person name="Coutinho P.M."/>
            <person name="de Vries R.P."/>
            <person name="Ferreira P."/>
            <person name="Findley K."/>
            <person name="Foster B."/>
            <person name="Gaskell J."/>
            <person name="Glotzer D."/>
            <person name="Gorecki P."/>
            <person name="Heitman J."/>
            <person name="Hesse C."/>
            <person name="Hori C."/>
            <person name="Igarashi K."/>
            <person name="Jurgens J.A."/>
            <person name="Kallen N."/>
            <person name="Kersten P."/>
            <person name="Kohler A."/>
            <person name="Kuees U."/>
            <person name="Kumar T.K.A."/>
            <person name="Kuo A."/>
            <person name="LaButti K."/>
            <person name="Larrondo L.F."/>
            <person name="Lindquist E."/>
            <person name="Ling A."/>
            <person name="Lombard V."/>
            <person name="Lucas S."/>
            <person name="Lundell T."/>
            <person name="Martin R."/>
            <person name="McLaughlin D.J."/>
            <person name="Morgenstern I."/>
            <person name="Morin E."/>
            <person name="Murat C."/>
            <person name="Nagy L.G."/>
            <person name="Nolan M."/>
            <person name="Ohm R.A."/>
            <person name="Patyshakuliyeva A."/>
            <person name="Rokas A."/>
            <person name="Ruiz-Duenas F.J."/>
            <person name="Sabat G."/>
            <person name="Salamov A."/>
            <person name="Samejima M."/>
            <person name="Schmutz J."/>
            <person name="Slot J.C."/>
            <person name="St John F."/>
            <person name="Stenlid J."/>
            <person name="Sun H."/>
            <person name="Sun S."/>
            <person name="Syed K."/>
            <person name="Tsang A."/>
            <person name="Wiebenga A."/>
            <person name="Young D."/>
            <person name="Pisabarro A."/>
            <person name="Eastwood D.C."/>
            <person name="Martin F."/>
            <person name="Cullen D."/>
            <person name="Grigoriev I.V."/>
            <person name="Hibbett D.S."/>
        </authorList>
    </citation>
    <scope>NUCLEOTIDE SEQUENCE</scope>
    <source>
        <strain evidence="4">FP-58527</strain>
    </source>
</reference>
<name>S8EP25_FOMSC</name>
<evidence type="ECO:0000259" key="2">
    <source>
        <dbReference type="Pfam" id="PF20151"/>
    </source>
</evidence>
<dbReference type="Pfam" id="PF20151">
    <property type="entry name" value="DUF6533"/>
    <property type="match status" value="1"/>
</dbReference>
<evidence type="ECO:0000313" key="4">
    <source>
        <dbReference type="Proteomes" id="UP000015241"/>
    </source>
</evidence>
<gene>
    <name evidence="3" type="ORF">FOMPIDRAFT_1045454</name>
</gene>
<feature type="transmembrane region" description="Helical" evidence="1">
    <location>
        <begin position="55"/>
        <end position="75"/>
    </location>
</feature>
<proteinExistence type="predicted"/>
<feature type="transmembrane region" description="Helical" evidence="1">
    <location>
        <begin position="171"/>
        <end position="191"/>
    </location>
</feature>